<feature type="transmembrane region" description="Helical" evidence="2">
    <location>
        <begin position="261"/>
        <end position="280"/>
    </location>
</feature>
<feature type="region of interest" description="Disordered" evidence="1">
    <location>
        <begin position="365"/>
        <end position="390"/>
    </location>
</feature>
<keyword evidence="2" id="KW-1133">Transmembrane helix</keyword>
<dbReference type="PANTHER" id="PTHR23028">
    <property type="entry name" value="ACETYLTRANSFERASE"/>
    <property type="match status" value="1"/>
</dbReference>
<feature type="transmembrane region" description="Helical" evidence="2">
    <location>
        <begin position="331"/>
        <end position="355"/>
    </location>
</feature>
<proteinExistence type="predicted"/>
<keyword evidence="2" id="KW-0812">Transmembrane</keyword>
<feature type="transmembrane region" description="Helical" evidence="2">
    <location>
        <begin position="238"/>
        <end position="255"/>
    </location>
</feature>
<organism evidence="4 6">
    <name type="scientific">Kitasatospora setae (strain ATCC 33774 / DSM 43861 / JCM 3304 / KCC A-0304 / NBRC 14216 / KM-6054)</name>
    <name type="common">Streptomyces setae</name>
    <dbReference type="NCBI Taxonomy" id="452652"/>
    <lineage>
        <taxon>Bacteria</taxon>
        <taxon>Bacillati</taxon>
        <taxon>Actinomycetota</taxon>
        <taxon>Actinomycetes</taxon>
        <taxon>Kitasatosporales</taxon>
        <taxon>Streptomycetaceae</taxon>
        <taxon>Kitasatospora</taxon>
    </lineage>
</organism>
<dbReference type="eggNOG" id="COG1835">
    <property type="taxonomic scope" value="Bacteria"/>
</dbReference>
<sequence>MAPAAAPPERLPSLTGTRFLAALLVLAFHASSEGLFADRGTAGVLAALLGKAGWAGVSFFFVLSGFVLAWSAGPHGARPGFRRRRIARIHPAHLVTTLTAMALLVAGGTGLTWAEVVPNLLLAQAWFPQPEIFVSGNPVSWSLSCELLFYLSFPPMWRALCRIRAGRLWWWAGALAAAVVCVPPLAGHLLPGGPVLTMPDGTVTLHQYWFVYVLPPVRALEFVLGAVMARVVREGKWIGLRPLPATALAAAGYAAATRVPYLYGLAAATVVPIALLVAALAHADRTGRRGWLAARPVVRLGELSFALYLVHRLVLGYGHRALGADRGWSTPVAALLVLAALAVSLALAWLLHTLVEIPALRRWARPRPRPAPPRPHPAAPPGPAGHASPN</sequence>
<feature type="transmembrane region" description="Helical" evidence="2">
    <location>
        <begin position="53"/>
        <end position="73"/>
    </location>
</feature>
<dbReference type="GO" id="GO:0016020">
    <property type="term" value="C:membrane"/>
    <property type="evidence" value="ECO:0007669"/>
    <property type="project" value="TreeGrafter"/>
</dbReference>
<reference evidence="4 6" key="1">
    <citation type="journal article" date="2010" name="DNA Res.">
        <title>Genome sequence of Kitasatospora setae NBRC 14216T: an evolutionary snapshot of the family Streptomycetaceae.</title>
        <authorList>
            <person name="Ichikawa N."/>
            <person name="Oguchi A."/>
            <person name="Ikeda H."/>
            <person name="Ishikawa J."/>
            <person name="Kitani S."/>
            <person name="Watanabe Y."/>
            <person name="Nakamura S."/>
            <person name="Katano Y."/>
            <person name="Kishi E."/>
            <person name="Sasagawa M."/>
            <person name="Ankai A."/>
            <person name="Fukui S."/>
            <person name="Hashimoto Y."/>
            <person name="Kamata S."/>
            <person name="Otoguro M."/>
            <person name="Tanikawa S."/>
            <person name="Nihira T."/>
            <person name="Horinouchi S."/>
            <person name="Ohnishi Y."/>
            <person name="Hayakawa M."/>
            <person name="Kuzuyama T."/>
            <person name="Arisawa A."/>
            <person name="Nomoto F."/>
            <person name="Miura H."/>
            <person name="Takahashi Y."/>
            <person name="Fujita N."/>
        </authorList>
    </citation>
    <scope>NUCLEOTIDE SEQUENCE [LARGE SCALE GENOMIC DNA]</scope>
    <source>
        <strain evidence="6">ATCC 33774 / DSM 43861 / JCM 3304 / KCC A-0304 / NBRC 14216 / KM-6054</strain>
        <strain evidence="4">KM-6054</strain>
    </source>
</reference>
<accession>E4N410</accession>
<dbReference type="STRING" id="452652.KSE_00900t"/>
<keyword evidence="6" id="KW-1185">Reference proteome</keyword>
<dbReference type="RefSeq" id="WP_014133262.1">
    <property type="nucleotide sequence ID" value="NC_016109.1"/>
</dbReference>
<dbReference type="KEGG" id="ksk:KSE_00900t"/>
<keyword evidence="4" id="KW-0012">Acyltransferase</keyword>
<dbReference type="InterPro" id="IPR050879">
    <property type="entry name" value="Acyltransferase_3"/>
</dbReference>
<gene>
    <name evidence="4" type="ordered locus">KSE_00900t</name>
    <name evidence="5" type="ordered locus">KSE_75840t</name>
</gene>
<dbReference type="Pfam" id="PF01757">
    <property type="entry name" value="Acyl_transf_3"/>
    <property type="match status" value="1"/>
</dbReference>
<dbReference type="HOGENOM" id="CLU_005679_2_5_11"/>
<feature type="transmembrane region" description="Helical" evidence="2">
    <location>
        <begin position="292"/>
        <end position="311"/>
    </location>
</feature>
<dbReference type="InterPro" id="IPR002656">
    <property type="entry name" value="Acyl_transf_3_dom"/>
</dbReference>
<feature type="transmembrane region" description="Helical" evidence="2">
    <location>
        <begin position="169"/>
        <end position="189"/>
    </location>
</feature>
<feature type="transmembrane region" description="Helical" evidence="2">
    <location>
        <begin position="94"/>
        <end position="114"/>
    </location>
</feature>
<evidence type="ECO:0000256" key="1">
    <source>
        <dbReference type="SAM" id="MobiDB-lite"/>
    </source>
</evidence>
<evidence type="ECO:0000259" key="3">
    <source>
        <dbReference type="Pfam" id="PF01757"/>
    </source>
</evidence>
<feature type="compositionally biased region" description="Pro residues" evidence="1">
    <location>
        <begin position="369"/>
        <end position="383"/>
    </location>
</feature>
<keyword evidence="2" id="KW-0472">Membrane</keyword>
<evidence type="ECO:0000256" key="2">
    <source>
        <dbReference type="SAM" id="Phobius"/>
    </source>
</evidence>
<keyword evidence="4" id="KW-0808">Transferase</keyword>
<dbReference type="GO" id="GO:0016747">
    <property type="term" value="F:acyltransferase activity, transferring groups other than amino-acyl groups"/>
    <property type="evidence" value="ECO:0007669"/>
    <property type="project" value="InterPro"/>
</dbReference>
<dbReference type="PATRIC" id="fig|452652.3.peg.7627"/>
<dbReference type="PANTHER" id="PTHR23028:SF53">
    <property type="entry name" value="ACYL_TRANSF_3 DOMAIN-CONTAINING PROTEIN"/>
    <property type="match status" value="1"/>
</dbReference>
<dbReference type="Proteomes" id="UP000007076">
    <property type="component" value="Chromosome"/>
</dbReference>
<protein>
    <submittedName>
        <fullName evidence="4">Putative acyltransferase</fullName>
        <ecNumber evidence="4">2.3.1.-</ecNumber>
    </submittedName>
</protein>
<dbReference type="GO" id="GO:0009103">
    <property type="term" value="P:lipopolysaccharide biosynthetic process"/>
    <property type="evidence" value="ECO:0007669"/>
    <property type="project" value="TreeGrafter"/>
</dbReference>
<feature type="transmembrane region" description="Helical" evidence="2">
    <location>
        <begin position="139"/>
        <end position="157"/>
    </location>
</feature>
<name>E4N410_KITSK</name>
<dbReference type="EMBL" id="AP010968">
    <property type="protein sequence ID" value="BAJ25941.1"/>
    <property type="molecule type" value="Genomic_DNA"/>
</dbReference>
<evidence type="ECO:0000313" key="5">
    <source>
        <dbReference type="EMBL" id="BAJ33337.1"/>
    </source>
</evidence>
<dbReference type="AlphaFoldDB" id="E4N410"/>
<dbReference type="EMBL" id="AP010968">
    <property type="protein sequence ID" value="BAJ33337.1"/>
    <property type="molecule type" value="Genomic_DNA"/>
</dbReference>
<evidence type="ECO:0000313" key="6">
    <source>
        <dbReference type="Proteomes" id="UP000007076"/>
    </source>
</evidence>
<dbReference type="KEGG" id="ksk:KSE_75840t"/>
<feature type="domain" description="Acyltransferase 3" evidence="3">
    <location>
        <begin position="13"/>
        <end position="349"/>
    </location>
</feature>
<feature type="transmembrane region" description="Helical" evidence="2">
    <location>
        <begin position="209"/>
        <end position="231"/>
    </location>
</feature>
<evidence type="ECO:0000313" key="4">
    <source>
        <dbReference type="EMBL" id="BAJ25941.1"/>
    </source>
</evidence>
<dbReference type="EC" id="2.3.1.-" evidence="4"/>